<dbReference type="Gene3D" id="3.40.50.2000">
    <property type="entry name" value="Glycogen Phosphorylase B"/>
    <property type="match status" value="2"/>
</dbReference>
<feature type="domain" description="Glycosyltransferase subfamily 4-like N-terminal" evidence="3">
    <location>
        <begin position="17"/>
        <end position="191"/>
    </location>
</feature>
<organism evidence="4 5">
    <name type="scientific">Tenacibaculum polynesiense</name>
    <dbReference type="NCBI Taxonomy" id="3137857"/>
    <lineage>
        <taxon>Bacteria</taxon>
        <taxon>Pseudomonadati</taxon>
        <taxon>Bacteroidota</taxon>
        <taxon>Flavobacteriia</taxon>
        <taxon>Flavobacteriales</taxon>
        <taxon>Flavobacteriaceae</taxon>
        <taxon>Tenacibaculum</taxon>
    </lineage>
</organism>
<name>A0ABM9PFI3_9FLAO</name>
<dbReference type="SUPFAM" id="SSF53756">
    <property type="entry name" value="UDP-Glycosyltransferase/glycogen phosphorylase"/>
    <property type="match status" value="1"/>
</dbReference>
<evidence type="ECO:0000259" key="2">
    <source>
        <dbReference type="Pfam" id="PF00534"/>
    </source>
</evidence>
<dbReference type="Pfam" id="PF13439">
    <property type="entry name" value="Glyco_transf_4"/>
    <property type="match status" value="1"/>
</dbReference>
<dbReference type="Pfam" id="PF00534">
    <property type="entry name" value="Glycos_transf_1"/>
    <property type="match status" value="1"/>
</dbReference>
<dbReference type="PANTHER" id="PTHR46401:SF2">
    <property type="entry name" value="GLYCOSYLTRANSFERASE WBBK-RELATED"/>
    <property type="match status" value="1"/>
</dbReference>
<feature type="domain" description="Glycosyl transferase family 1" evidence="2">
    <location>
        <begin position="207"/>
        <end position="370"/>
    </location>
</feature>
<dbReference type="InterPro" id="IPR001296">
    <property type="entry name" value="Glyco_trans_1"/>
</dbReference>
<dbReference type="RefSeq" id="WP_348718636.1">
    <property type="nucleotide sequence ID" value="NZ_CAXJIO010000016.1"/>
</dbReference>
<protein>
    <submittedName>
        <fullName evidence="4">Glycosyltransferase involved in cell wall bisynthesis</fullName>
    </submittedName>
</protein>
<evidence type="ECO:0000259" key="3">
    <source>
        <dbReference type="Pfam" id="PF13439"/>
    </source>
</evidence>
<dbReference type="InterPro" id="IPR028098">
    <property type="entry name" value="Glyco_trans_4-like_N"/>
</dbReference>
<keyword evidence="1" id="KW-0808">Transferase</keyword>
<accession>A0ABM9PFI3</accession>
<evidence type="ECO:0000313" key="4">
    <source>
        <dbReference type="EMBL" id="CAL2104329.1"/>
    </source>
</evidence>
<comment type="caution">
    <text evidence="4">The sequence shown here is derived from an EMBL/GenBank/DDBJ whole genome shotgun (WGS) entry which is preliminary data.</text>
</comment>
<dbReference type="CDD" id="cd03801">
    <property type="entry name" value="GT4_PimA-like"/>
    <property type="match status" value="1"/>
</dbReference>
<evidence type="ECO:0000256" key="1">
    <source>
        <dbReference type="ARBA" id="ARBA00022679"/>
    </source>
</evidence>
<proteinExistence type="predicted"/>
<gene>
    <name evidence="4" type="ORF">T190423A01A_70022</name>
</gene>
<keyword evidence="5" id="KW-1185">Reference proteome</keyword>
<dbReference type="Proteomes" id="UP001497527">
    <property type="component" value="Unassembled WGS sequence"/>
</dbReference>
<evidence type="ECO:0000313" key="5">
    <source>
        <dbReference type="Proteomes" id="UP001497527"/>
    </source>
</evidence>
<dbReference type="PANTHER" id="PTHR46401">
    <property type="entry name" value="GLYCOSYLTRANSFERASE WBBK-RELATED"/>
    <property type="match status" value="1"/>
</dbReference>
<dbReference type="EMBL" id="CAXJIO010000016">
    <property type="protein sequence ID" value="CAL2104329.1"/>
    <property type="molecule type" value="Genomic_DNA"/>
</dbReference>
<reference evidence="4 5" key="1">
    <citation type="submission" date="2024-05" db="EMBL/GenBank/DDBJ databases">
        <authorList>
            <person name="Duchaud E."/>
        </authorList>
    </citation>
    <scope>NUCLEOTIDE SEQUENCE [LARGE SCALE GENOMIC DNA]</scope>
    <source>
        <strain evidence="4">Ena-SAMPLE-TAB-13-05-2024-13:56:06:370-140308</strain>
    </source>
</reference>
<sequence length="393" mass="45884">MRIGMILDNVYPPDPRVENEAIELIKKGHEVFLFCLSYGNELEEEVIKDIKVRRYRTNTFEYKMSALAYTIPLYTILMKKKIRNFIIRNKVEAIHIHDMRIAAAAFEANKGLDVPTILDLHENRPEIMRFYPHMQKLRGKLLISIKKWKKKEEEFIRKATKVIVVTEEAKKEIVDRVGVKANKIVVVPNTVRKSFYENQNVPEIPYQKKENEFTMLYLGDTGDRRGLETVLESMVSLKTKINNLKFVVVGKTNPKLEKQVKDLELEEEVLLMGWRDAKTFPNWVQNADVCLSPLHRNIHHDTTFANKLFQYMSFGKAILVSDATVQKKLVEEVQSGLVHEERNVEDFTQKMLSLYKDVAMRNAMGERGKEYVRNHFTWDKTSKDLIGLYNSLT</sequence>